<gene>
    <name evidence="2" type="ORF">SAMN05421508_101590</name>
</gene>
<accession>A0A286G622</accession>
<feature type="signal peptide" evidence="1">
    <location>
        <begin position="1"/>
        <end position="25"/>
    </location>
</feature>
<keyword evidence="1" id="KW-0732">Signal</keyword>
<evidence type="ECO:0000313" key="2">
    <source>
        <dbReference type="EMBL" id="SOD90579.1"/>
    </source>
</evidence>
<dbReference type="Proteomes" id="UP000219621">
    <property type="component" value="Unassembled WGS sequence"/>
</dbReference>
<evidence type="ECO:0008006" key="4">
    <source>
        <dbReference type="Google" id="ProtNLM"/>
    </source>
</evidence>
<sequence length="288" mass="30198">MIRTTSGLALAGVLVLGVAAAPAGAAEPASAAAKLVPHEATYDMQLSSSRSGSGVVGASGTMHYTFTDTCDGYAVNTRTLLSISYGVGTPVLTAWEFTTWESYDGSQYRFKVRNSRNGMLVETIDGRASMPSDDGAGTVDFVQPVAHSIDLPAGTLFPTEHTRLLLAEAEKGRKFINRSVFDGSGDRGPYEVSALIGVRRAGEPAVGPEKASAGGAGEARISRDLLQGTSWPMTMAFFPQEGNDPLPEFQVGLAYHTNGVAGSVQQDFGDFSIGGKLTDLKPVAKPEC</sequence>
<keyword evidence="3" id="KW-1185">Reference proteome</keyword>
<reference evidence="3" key="1">
    <citation type="submission" date="2017-09" db="EMBL/GenBank/DDBJ databases">
        <authorList>
            <person name="Varghese N."/>
            <person name="Submissions S."/>
        </authorList>
    </citation>
    <scope>NUCLEOTIDE SEQUENCE [LARGE SCALE GENOMIC DNA]</scope>
    <source>
        <strain evidence="3">USBA 140</strain>
    </source>
</reference>
<name>A0A286G622_9PROT</name>
<proteinExistence type="predicted"/>
<dbReference type="EMBL" id="OCNJ01000001">
    <property type="protein sequence ID" value="SOD90579.1"/>
    <property type="molecule type" value="Genomic_DNA"/>
</dbReference>
<dbReference type="InterPro" id="IPR015000">
    <property type="entry name" value="EipB-like"/>
</dbReference>
<organism evidence="2 3">
    <name type="scientific">Caenispirillum bisanense</name>
    <dbReference type="NCBI Taxonomy" id="414052"/>
    <lineage>
        <taxon>Bacteria</taxon>
        <taxon>Pseudomonadati</taxon>
        <taxon>Pseudomonadota</taxon>
        <taxon>Alphaproteobacteria</taxon>
        <taxon>Rhodospirillales</taxon>
        <taxon>Novispirillaceae</taxon>
        <taxon>Caenispirillum</taxon>
    </lineage>
</organism>
<feature type="chain" id="PRO_5013058220" description="DUF1849 domain-containing protein" evidence="1">
    <location>
        <begin position="26"/>
        <end position="288"/>
    </location>
</feature>
<dbReference type="AlphaFoldDB" id="A0A286G622"/>
<dbReference type="RefSeq" id="WP_176524996.1">
    <property type="nucleotide sequence ID" value="NZ_OCNJ01000001.1"/>
</dbReference>
<evidence type="ECO:0000256" key="1">
    <source>
        <dbReference type="SAM" id="SignalP"/>
    </source>
</evidence>
<dbReference type="Pfam" id="PF08904">
    <property type="entry name" value="EipB_like"/>
    <property type="match status" value="1"/>
</dbReference>
<evidence type="ECO:0000313" key="3">
    <source>
        <dbReference type="Proteomes" id="UP000219621"/>
    </source>
</evidence>
<protein>
    <recommendedName>
        <fullName evidence="4">DUF1849 domain-containing protein</fullName>
    </recommendedName>
</protein>